<keyword evidence="2" id="KW-1185">Reference proteome</keyword>
<dbReference type="Proteomes" id="UP000198346">
    <property type="component" value="Unassembled WGS sequence"/>
</dbReference>
<sequence>MYDLLSIKRHVDSHGFGCAIVNDHVAISLVWRTHTLDGKERRLETTERARTLEEACRVIGCDCLAAARERAA</sequence>
<accession>A0A239PJR1</accession>
<dbReference type="EMBL" id="FZQA01000001">
    <property type="protein sequence ID" value="SNT67559.1"/>
    <property type="molecule type" value="Genomic_DNA"/>
</dbReference>
<dbReference type="RefSeq" id="WP_089410595.1">
    <property type="nucleotide sequence ID" value="NZ_FZQA01000001.1"/>
</dbReference>
<protein>
    <submittedName>
        <fullName evidence="1">Uncharacterized protein</fullName>
    </submittedName>
</protein>
<dbReference type="AlphaFoldDB" id="A0A239PJR1"/>
<reference evidence="1 2" key="1">
    <citation type="submission" date="2017-07" db="EMBL/GenBank/DDBJ databases">
        <authorList>
            <person name="Sun Z.S."/>
            <person name="Albrecht U."/>
            <person name="Echele G."/>
            <person name="Lee C.C."/>
        </authorList>
    </citation>
    <scope>NUCLEOTIDE SEQUENCE [LARGE SCALE GENOMIC DNA]</scope>
    <source>
        <strain evidence="1 2">CGMCC 1.12710</strain>
    </source>
</reference>
<gene>
    <name evidence="1" type="ORF">SAMN06297382_0049</name>
</gene>
<evidence type="ECO:0000313" key="1">
    <source>
        <dbReference type="EMBL" id="SNT67559.1"/>
    </source>
</evidence>
<name>A0A239PJR1_9PROT</name>
<organism evidence="1 2">
    <name type="scientific">Amphiplicatus metriothermophilus</name>
    <dbReference type="NCBI Taxonomy" id="1519374"/>
    <lineage>
        <taxon>Bacteria</taxon>
        <taxon>Pseudomonadati</taxon>
        <taxon>Pseudomonadota</taxon>
        <taxon>Alphaproteobacteria</taxon>
        <taxon>Parvularculales</taxon>
        <taxon>Parvularculaceae</taxon>
        <taxon>Amphiplicatus</taxon>
    </lineage>
</organism>
<evidence type="ECO:0000313" key="2">
    <source>
        <dbReference type="Proteomes" id="UP000198346"/>
    </source>
</evidence>
<proteinExistence type="predicted"/>